<dbReference type="AlphaFoldDB" id="A0A098GJN6"/>
<name>A0A098GJN6_LEGMI</name>
<dbReference type="EMBL" id="LN614830">
    <property type="protein sequence ID" value="CEG62202.1"/>
    <property type="molecule type" value="Genomic_DNA"/>
</dbReference>
<proteinExistence type="predicted"/>
<evidence type="ECO:0000313" key="3">
    <source>
        <dbReference type="EMBL" id="SCY07530.1"/>
    </source>
</evidence>
<dbReference type="Proteomes" id="UP000182998">
    <property type="component" value="Unassembled WGS sequence"/>
</dbReference>
<dbReference type="Proteomes" id="UP000032414">
    <property type="component" value="Chromosome I"/>
</dbReference>
<evidence type="ECO:0000256" key="1">
    <source>
        <dbReference type="SAM" id="SignalP"/>
    </source>
</evidence>
<organism evidence="2 4">
    <name type="scientific">Legionella micdadei</name>
    <name type="common">Tatlockia micdadei</name>
    <dbReference type="NCBI Taxonomy" id="451"/>
    <lineage>
        <taxon>Bacteria</taxon>
        <taxon>Pseudomonadati</taxon>
        <taxon>Pseudomonadota</taxon>
        <taxon>Gammaproteobacteria</taxon>
        <taxon>Legionellales</taxon>
        <taxon>Legionellaceae</taxon>
        <taxon>Legionella</taxon>
    </lineage>
</organism>
<dbReference type="OrthoDB" id="5642727at2"/>
<reference evidence="4" key="2">
    <citation type="submission" date="2014-09" db="EMBL/GenBank/DDBJ databases">
        <authorList>
            <person name="Gomez-Valero L."/>
        </authorList>
    </citation>
    <scope>NUCLEOTIDE SEQUENCE [LARGE SCALE GENOMIC DNA]</scope>
    <source>
        <strain evidence="4">ATCC33218</strain>
    </source>
</reference>
<feature type="signal peptide" evidence="1">
    <location>
        <begin position="1"/>
        <end position="20"/>
    </location>
</feature>
<reference evidence="3 5" key="3">
    <citation type="submission" date="2016-10" db="EMBL/GenBank/DDBJ databases">
        <authorList>
            <person name="Varghese N."/>
            <person name="Submissions S."/>
        </authorList>
    </citation>
    <scope>NUCLEOTIDE SEQUENCE [LARGE SCALE GENOMIC DNA]</scope>
    <source>
        <strain evidence="3 5">ATCC 33218</strain>
    </source>
</reference>
<keyword evidence="1" id="KW-0732">Signal</keyword>
<dbReference type="EMBL" id="FMVN01000003">
    <property type="protein sequence ID" value="SCY07530.1"/>
    <property type="molecule type" value="Genomic_DNA"/>
</dbReference>
<keyword evidence="5" id="KW-1185">Reference proteome</keyword>
<dbReference type="KEGG" id="tmc:LMI_2970"/>
<dbReference type="PATRIC" id="fig|451.8.peg.772"/>
<gene>
    <name evidence="2" type="primary">lvrD</name>
    <name evidence="2" type="ORF">LMI_2970</name>
    <name evidence="3" type="ORF">SAMN02982997_00792</name>
</gene>
<dbReference type="RefSeq" id="WP_045100299.1">
    <property type="nucleotide sequence ID" value="NZ_FMVN01000003.1"/>
</dbReference>
<dbReference type="HOGENOM" id="CLU_2048592_0_0_6"/>
<sequence>MKRKLKVLLLSSFCLLSACHQGSFKGVPKEKQITHLLKASKSTEKQLGLFTPPGGGYYLSCMGSNEGNIDCQSFFNAMAHYLNASTEFKKAQLTDITDPSLFTAIALDYQMAFFNQTDEE</sequence>
<feature type="chain" id="PRO_5009750860" evidence="1">
    <location>
        <begin position="21"/>
        <end position="120"/>
    </location>
</feature>
<protein>
    <submittedName>
        <fullName evidence="2">Legionella vir region protein LvrD</fullName>
    </submittedName>
</protein>
<evidence type="ECO:0000313" key="5">
    <source>
        <dbReference type="Proteomes" id="UP000182998"/>
    </source>
</evidence>
<dbReference type="PROSITE" id="PS51257">
    <property type="entry name" value="PROKAR_LIPOPROTEIN"/>
    <property type="match status" value="1"/>
</dbReference>
<evidence type="ECO:0000313" key="2">
    <source>
        <dbReference type="EMBL" id="CEG62202.1"/>
    </source>
</evidence>
<evidence type="ECO:0000313" key="4">
    <source>
        <dbReference type="Proteomes" id="UP000032414"/>
    </source>
</evidence>
<reference evidence="2" key="1">
    <citation type="submission" date="2014-09" db="EMBL/GenBank/DDBJ databases">
        <authorList>
            <person name="GOMEZ-VALERO Laura"/>
        </authorList>
    </citation>
    <scope>NUCLEOTIDE SEQUENCE</scope>
    <source>
        <strain evidence="2">ATCC33218</strain>
    </source>
</reference>
<accession>A0A098GJN6</accession>